<accession>A0A0A9CVJ0</accession>
<reference evidence="1" key="2">
    <citation type="journal article" date="2015" name="Data Brief">
        <title>Shoot transcriptome of the giant reed, Arundo donax.</title>
        <authorList>
            <person name="Barrero R.A."/>
            <person name="Guerrero F.D."/>
            <person name="Moolhuijzen P."/>
            <person name="Goolsby J.A."/>
            <person name="Tidwell J."/>
            <person name="Bellgard S.E."/>
            <person name="Bellgard M.I."/>
        </authorList>
    </citation>
    <scope>NUCLEOTIDE SEQUENCE</scope>
    <source>
        <tissue evidence="1">Shoot tissue taken approximately 20 cm above the soil surface</tissue>
    </source>
</reference>
<dbReference type="AlphaFoldDB" id="A0A0A9CVJ0"/>
<sequence length="40" mass="4658">MFKHAFAKEQNIKYRACLSFVHLFLDTSKGNLCIILLVLM</sequence>
<evidence type="ECO:0000313" key="1">
    <source>
        <dbReference type="EMBL" id="JAD75502.1"/>
    </source>
</evidence>
<name>A0A0A9CVJ0_ARUDO</name>
<protein>
    <submittedName>
        <fullName evidence="1">Dolichyl-P-Man Man</fullName>
    </submittedName>
</protein>
<proteinExistence type="predicted"/>
<dbReference type="EMBL" id="GBRH01222393">
    <property type="protein sequence ID" value="JAD75502.1"/>
    <property type="molecule type" value="Transcribed_RNA"/>
</dbReference>
<organism evidence="1">
    <name type="scientific">Arundo donax</name>
    <name type="common">Giant reed</name>
    <name type="synonym">Donax arundinaceus</name>
    <dbReference type="NCBI Taxonomy" id="35708"/>
    <lineage>
        <taxon>Eukaryota</taxon>
        <taxon>Viridiplantae</taxon>
        <taxon>Streptophyta</taxon>
        <taxon>Embryophyta</taxon>
        <taxon>Tracheophyta</taxon>
        <taxon>Spermatophyta</taxon>
        <taxon>Magnoliopsida</taxon>
        <taxon>Liliopsida</taxon>
        <taxon>Poales</taxon>
        <taxon>Poaceae</taxon>
        <taxon>PACMAD clade</taxon>
        <taxon>Arundinoideae</taxon>
        <taxon>Arundineae</taxon>
        <taxon>Arundo</taxon>
    </lineage>
</organism>
<reference evidence="1" key="1">
    <citation type="submission" date="2014-09" db="EMBL/GenBank/DDBJ databases">
        <authorList>
            <person name="Magalhaes I.L.F."/>
            <person name="Oliveira U."/>
            <person name="Santos F.R."/>
            <person name="Vidigal T.H.D.A."/>
            <person name="Brescovit A.D."/>
            <person name="Santos A.J."/>
        </authorList>
    </citation>
    <scope>NUCLEOTIDE SEQUENCE</scope>
    <source>
        <tissue evidence="1">Shoot tissue taken approximately 20 cm above the soil surface</tissue>
    </source>
</reference>